<dbReference type="GO" id="GO:0017004">
    <property type="term" value="P:cytochrome complex assembly"/>
    <property type="evidence" value="ECO:0007669"/>
    <property type="project" value="UniProtKB-KW"/>
</dbReference>
<feature type="transmembrane region" description="Helical" evidence="6">
    <location>
        <begin position="36"/>
        <end position="56"/>
    </location>
</feature>
<dbReference type="RefSeq" id="WP_095901713.1">
    <property type="nucleotide sequence ID" value="NZ_CP022383.1"/>
</dbReference>
<feature type="transmembrane region" description="Helical" evidence="6">
    <location>
        <begin position="376"/>
        <end position="396"/>
    </location>
</feature>
<name>A0A250F788_CAPSP</name>
<dbReference type="Proteomes" id="UP000217334">
    <property type="component" value="Chromosome"/>
</dbReference>
<dbReference type="InterPro" id="IPR007816">
    <property type="entry name" value="ResB-like_domain"/>
</dbReference>
<dbReference type="AlphaFoldDB" id="A0A250F788"/>
<accession>A0A250F788</accession>
<dbReference type="EMBL" id="CP022383">
    <property type="protein sequence ID" value="ATA79857.1"/>
    <property type="molecule type" value="Genomic_DNA"/>
</dbReference>
<feature type="transmembrane region" description="Helical" evidence="6">
    <location>
        <begin position="111"/>
        <end position="129"/>
    </location>
</feature>
<evidence type="ECO:0000256" key="3">
    <source>
        <dbReference type="ARBA" id="ARBA00022748"/>
    </source>
</evidence>
<dbReference type="Pfam" id="PF05140">
    <property type="entry name" value="ResB"/>
    <property type="match status" value="1"/>
</dbReference>
<organism evidence="8 9">
    <name type="scientific">Capnocytophaga sputigena</name>
    <dbReference type="NCBI Taxonomy" id="1019"/>
    <lineage>
        <taxon>Bacteria</taxon>
        <taxon>Pseudomonadati</taxon>
        <taxon>Bacteroidota</taxon>
        <taxon>Flavobacteriia</taxon>
        <taxon>Flavobacteriales</taxon>
        <taxon>Flavobacteriaceae</taxon>
        <taxon>Capnocytophaga</taxon>
    </lineage>
</organism>
<evidence type="ECO:0000256" key="4">
    <source>
        <dbReference type="ARBA" id="ARBA00022989"/>
    </source>
</evidence>
<evidence type="ECO:0000259" key="7">
    <source>
        <dbReference type="Pfam" id="PF05140"/>
    </source>
</evidence>
<dbReference type="InterPro" id="IPR023494">
    <property type="entry name" value="Cyt_c_bgen_Ccs1/CcsB/ResB"/>
</dbReference>
<sequence>MKQYPFAILVACVSLIIGLILQLTLGSISKSWFSFPYNVIEGFAFVVITTAVYFIFRKTNFIVRFSSAPFAIVTVATLGILTIGLGSINVNPQEVANSFLGKLGLDDLTKTWYFGIVFVLALMNLWFSILKRSMVYQRKNIPFLLNHFGLWLTMFAGVLGQGDIIRLKMNLYKDKLEWRATTDDNRVVQLPIAMELKEFSIDIYPNKLFVIDSTGSALPHEKPIGFMLEKQGESMTLLNWKITLHQYLEKAIPDTDSTYVNHTMWGATNAAKVTVEDLRTHKKKTDWISAGNFQFSPRAIHLDDEHTLVMAPAEARKFQSDVLIYRKDHLNEVLEEKIEVNHPISVGGWRIYQLSYDERMGRWSELSVVELISDPWLPVVYVGIFLLLAGGIALLFEVKTKKQTSNS</sequence>
<gene>
    <name evidence="8" type="ORF">CGC59_09265</name>
</gene>
<evidence type="ECO:0000256" key="6">
    <source>
        <dbReference type="SAM" id="Phobius"/>
    </source>
</evidence>
<dbReference type="PANTHER" id="PTHR31566">
    <property type="entry name" value="CYTOCHROME C BIOGENESIS PROTEIN CCS1, CHLOROPLASTIC"/>
    <property type="match status" value="1"/>
</dbReference>
<evidence type="ECO:0000313" key="8">
    <source>
        <dbReference type="EMBL" id="ATA79857.1"/>
    </source>
</evidence>
<proteinExistence type="predicted"/>
<dbReference type="GO" id="GO:0016020">
    <property type="term" value="C:membrane"/>
    <property type="evidence" value="ECO:0007669"/>
    <property type="project" value="UniProtKB-SubCell"/>
</dbReference>
<keyword evidence="3" id="KW-0201">Cytochrome c-type biogenesis</keyword>
<protein>
    <submittedName>
        <fullName evidence="8">ResB-like domain protein</fullName>
    </submittedName>
</protein>
<keyword evidence="4 6" id="KW-1133">Transmembrane helix</keyword>
<reference evidence="9" key="1">
    <citation type="submission" date="2017-06" db="EMBL/GenBank/DDBJ databases">
        <title>Capnocytophaga spp. assemblies.</title>
        <authorList>
            <person name="Gulvik C.A."/>
        </authorList>
    </citation>
    <scope>NUCLEOTIDE SEQUENCE [LARGE SCALE GENOMIC DNA]</scope>
    <source>
        <strain evidence="9">H4486</strain>
    </source>
</reference>
<keyword evidence="2 6" id="KW-0812">Transmembrane</keyword>
<comment type="subcellular location">
    <subcellularLocation>
        <location evidence="1">Membrane</location>
        <topology evidence="1">Multi-pass membrane protein</topology>
    </subcellularLocation>
</comment>
<evidence type="ECO:0000256" key="1">
    <source>
        <dbReference type="ARBA" id="ARBA00004141"/>
    </source>
</evidence>
<dbReference type="PANTHER" id="PTHR31566:SF5">
    <property type="entry name" value="RESB-LIKE DOMAIN-CONTAINING PROTEIN"/>
    <property type="match status" value="1"/>
</dbReference>
<evidence type="ECO:0000313" key="9">
    <source>
        <dbReference type="Proteomes" id="UP000217334"/>
    </source>
</evidence>
<feature type="transmembrane region" description="Helical" evidence="6">
    <location>
        <begin position="68"/>
        <end position="91"/>
    </location>
</feature>
<evidence type="ECO:0000256" key="2">
    <source>
        <dbReference type="ARBA" id="ARBA00022692"/>
    </source>
</evidence>
<keyword evidence="5 6" id="KW-0472">Membrane</keyword>
<feature type="domain" description="ResB-like" evidence="7">
    <location>
        <begin position="289"/>
        <end position="358"/>
    </location>
</feature>
<evidence type="ECO:0000256" key="5">
    <source>
        <dbReference type="ARBA" id="ARBA00023136"/>
    </source>
</evidence>
<feature type="transmembrane region" description="Helical" evidence="6">
    <location>
        <begin position="141"/>
        <end position="160"/>
    </location>
</feature>